<dbReference type="SUPFAM" id="SSF53300">
    <property type="entry name" value="vWA-like"/>
    <property type="match status" value="1"/>
</dbReference>
<feature type="domain" description="VWFA" evidence="1">
    <location>
        <begin position="47"/>
        <end position="333"/>
    </location>
</feature>
<evidence type="ECO:0000313" key="3">
    <source>
        <dbReference type="Proteomes" id="UP000249061"/>
    </source>
</evidence>
<evidence type="ECO:0000259" key="1">
    <source>
        <dbReference type="PROSITE" id="PS50234"/>
    </source>
</evidence>
<protein>
    <submittedName>
        <fullName evidence="2">Gliding motility protein</fullName>
    </submittedName>
</protein>
<dbReference type="Proteomes" id="UP000249061">
    <property type="component" value="Unassembled WGS sequence"/>
</dbReference>
<proteinExistence type="predicted"/>
<name>A0A2W5VD54_9BACT</name>
<comment type="caution">
    <text evidence="2">The sequence shown here is derived from an EMBL/GenBank/DDBJ whole genome shotgun (WGS) entry which is preliminary data.</text>
</comment>
<dbReference type="Gene3D" id="3.40.50.410">
    <property type="entry name" value="von Willebrand factor, type A domain"/>
    <property type="match status" value="1"/>
</dbReference>
<dbReference type="PROSITE" id="PS50234">
    <property type="entry name" value="VWFA"/>
    <property type="match status" value="1"/>
</dbReference>
<accession>A0A2W5VD54</accession>
<reference evidence="2 3" key="1">
    <citation type="submission" date="2017-08" db="EMBL/GenBank/DDBJ databases">
        <title>Infants hospitalized years apart are colonized by the same room-sourced microbial strains.</title>
        <authorList>
            <person name="Brooks B."/>
            <person name="Olm M.R."/>
            <person name="Firek B.A."/>
            <person name="Baker R."/>
            <person name="Thomas B.C."/>
            <person name="Morowitz M.J."/>
            <person name="Banfield J.F."/>
        </authorList>
    </citation>
    <scope>NUCLEOTIDE SEQUENCE [LARGE SCALE GENOMIC DNA]</scope>
    <source>
        <strain evidence="2">S2_003_000_R2_14</strain>
    </source>
</reference>
<dbReference type="AlphaFoldDB" id="A0A2W5VD54"/>
<dbReference type="EMBL" id="QFQP01000008">
    <property type="protein sequence ID" value="PZR13934.1"/>
    <property type="molecule type" value="Genomic_DNA"/>
</dbReference>
<evidence type="ECO:0000313" key="2">
    <source>
        <dbReference type="EMBL" id="PZR13934.1"/>
    </source>
</evidence>
<dbReference type="SMART" id="SM00327">
    <property type="entry name" value="VWA"/>
    <property type="match status" value="1"/>
</dbReference>
<dbReference type="InterPro" id="IPR002035">
    <property type="entry name" value="VWF_A"/>
</dbReference>
<sequence>MNRAALLVGISLFVTSCQTYDFERVVPLAVAQTTDKKVIKSKALKPNIMMLVDNSTSMLDPLNSSHPSCGQCPGANCSSQCPTRISEMKSAMNTFLTTSGTVGRLGLTIYPVYQVGQSCNPASAIDQQFPAPSPTDDGSDATLQSQAIAINTRIQSLVPSGGTPTGTSLRFVGEYAGLNDPNDQRDDFVLLLTDGLPNCNQMNPANLCGCQPGNCSAAQVTACGCTNAAGCTNAGHCTLSCLDQDATVEAVRALRMKNIKTIVVGFGADLATGSGPAVLNALAKEGGFPRTCPDGTDAECGTGNTCIVADKVCSQSFYQAANGAELATALNKISNLLGVDACTYTLSEQPSDKRYLAVVMDGQTIAEGPDTFTYDYGTSKVTFVGAACTKITSSTVQNPVNVEFRIVTKF</sequence>
<gene>
    <name evidence="2" type="ORF">DI536_11425</name>
</gene>
<organism evidence="2 3">
    <name type="scientific">Archangium gephyra</name>
    <dbReference type="NCBI Taxonomy" id="48"/>
    <lineage>
        <taxon>Bacteria</taxon>
        <taxon>Pseudomonadati</taxon>
        <taxon>Myxococcota</taxon>
        <taxon>Myxococcia</taxon>
        <taxon>Myxococcales</taxon>
        <taxon>Cystobacterineae</taxon>
        <taxon>Archangiaceae</taxon>
        <taxon>Archangium</taxon>
    </lineage>
</organism>
<dbReference type="NCBIfam" id="NF033757">
    <property type="entry name" value="gliding_CglB"/>
    <property type="match status" value="1"/>
</dbReference>
<dbReference type="PROSITE" id="PS51257">
    <property type="entry name" value="PROKAR_LIPOPROTEIN"/>
    <property type="match status" value="1"/>
</dbReference>
<dbReference type="InterPro" id="IPR036465">
    <property type="entry name" value="vWFA_dom_sf"/>
</dbReference>